<evidence type="ECO:0000256" key="1">
    <source>
        <dbReference type="SAM" id="Phobius"/>
    </source>
</evidence>
<dbReference type="RefSeq" id="WP_010262859.1">
    <property type="nucleotide sequence ID" value="NZ_JAVRET010000002.1"/>
</dbReference>
<dbReference type="InterPro" id="IPR050039">
    <property type="entry name" value="MAB_1171c-like"/>
</dbReference>
<dbReference type="Proteomes" id="UP001183610">
    <property type="component" value="Unassembled WGS sequence"/>
</dbReference>
<feature type="domain" description="DUF6545" evidence="2">
    <location>
        <begin position="238"/>
        <end position="376"/>
    </location>
</feature>
<reference evidence="4" key="1">
    <citation type="submission" date="2023-07" db="EMBL/GenBank/DDBJ databases">
        <title>30 novel species of actinomycetes from the DSMZ collection.</title>
        <authorList>
            <person name="Nouioui I."/>
        </authorList>
    </citation>
    <scope>NUCLEOTIDE SEQUENCE [LARGE SCALE GENOMIC DNA]</scope>
    <source>
        <strain evidence="4">DSM 41979</strain>
    </source>
</reference>
<gene>
    <name evidence="3" type="ORF">RM698_01835</name>
</gene>
<keyword evidence="1" id="KW-0812">Transmembrane</keyword>
<sequence>MIDAVPAALLWAVTVWRAGPTFRRRQGLSLWLAFLALAVAMTVRPVAVASAFDENLHVTNLSYLLKHICATVAAASVLTFVADMAEKKGQFRASRLHHALPYVTVALLVLFFATTPQPTEADDLLADYGSHSTILAYGLVWTGYLGAALLSATSLCWRWGRQPDSGLVGRGLLVTGAGTAVGLVYAAHRVTALCVQYAGHSLLGEQNDETVSTTLLYIALLLIVIGSTLPVAPRVARRLRAHWRLARLYPLWRHLTDVVPSSRLHDPTGRLRDAVILSRTNDRLYRRAIEVRDSILTLSAYTTPKLRGLAYDHAITGGFIGADADVAAEACWLAVAREKCRHGGEPSGEAVPPASGGRDLAVELRALMRLSSAYRSPLTETFLRTHLSEETS</sequence>
<dbReference type="Pfam" id="PF20182">
    <property type="entry name" value="DUF6545"/>
    <property type="match status" value="1"/>
</dbReference>
<organism evidence="3 4">
    <name type="scientific">Streptomyces evansiae</name>
    <dbReference type="NCBI Taxonomy" id="3075535"/>
    <lineage>
        <taxon>Bacteria</taxon>
        <taxon>Bacillati</taxon>
        <taxon>Actinomycetota</taxon>
        <taxon>Actinomycetes</taxon>
        <taxon>Kitasatosporales</taxon>
        <taxon>Streptomycetaceae</taxon>
        <taxon>Streptomyces</taxon>
    </lineage>
</organism>
<dbReference type="InterPro" id="IPR046675">
    <property type="entry name" value="DUF6545"/>
</dbReference>
<keyword evidence="1" id="KW-1133">Transmembrane helix</keyword>
<evidence type="ECO:0000259" key="2">
    <source>
        <dbReference type="Pfam" id="PF20182"/>
    </source>
</evidence>
<feature type="transmembrane region" description="Helical" evidence="1">
    <location>
        <begin position="167"/>
        <end position="187"/>
    </location>
</feature>
<name>A0ABU2QTN9_9ACTN</name>
<evidence type="ECO:0000313" key="4">
    <source>
        <dbReference type="Proteomes" id="UP001183610"/>
    </source>
</evidence>
<evidence type="ECO:0000313" key="3">
    <source>
        <dbReference type="EMBL" id="MDT0407792.1"/>
    </source>
</evidence>
<feature type="transmembrane region" description="Helical" evidence="1">
    <location>
        <begin position="64"/>
        <end position="84"/>
    </location>
</feature>
<keyword evidence="1" id="KW-0472">Membrane</keyword>
<protein>
    <submittedName>
        <fullName evidence="3">MAB_1171c family putative transporter</fullName>
    </submittedName>
</protein>
<feature type="transmembrane region" description="Helical" evidence="1">
    <location>
        <begin position="30"/>
        <end position="52"/>
    </location>
</feature>
<proteinExistence type="predicted"/>
<feature type="transmembrane region" description="Helical" evidence="1">
    <location>
        <begin position="134"/>
        <end position="155"/>
    </location>
</feature>
<comment type="caution">
    <text evidence="3">The sequence shown here is derived from an EMBL/GenBank/DDBJ whole genome shotgun (WGS) entry which is preliminary data.</text>
</comment>
<dbReference type="NCBIfam" id="NF042915">
    <property type="entry name" value="MAB_1171c_fam"/>
    <property type="match status" value="1"/>
</dbReference>
<feature type="transmembrane region" description="Helical" evidence="1">
    <location>
        <begin position="215"/>
        <end position="236"/>
    </location>
</feature>
<dbReference type="EMBL" id="JAVRET010000002">
    <property type="protein sequence ID" value="MDT0407792.1"/>
    <property type="molecule type" value="Genomic_DNA"/>
</dbReference>
<accession>A0ABU2QTN9</accession>
<keyword evidence="4" id="KW-1185">Reference proteome</keyword>
<feature type="transmembrane region" description="Helical" evidence="1">
    <location>
        <begin position="96"/>
        <end position="114"/>
    </location>
</feature>